<evidence type="ECO:0000313" key="2">
    <source>
        <dbReference type="EMBL" id="SNB69749.1"/>
    </source>
</evidence>
<keyword evidence="1" id="KW-1133">Transmembrane helix</keyword>
<accession>A0A212RCD2</accession>
<dbReference type="AlphaFoldDB" id="A0A212RCD2"/>
<sequence>MSYDQYADPGRLLVMEPGWRARDDSLRGWALAGYGLNFASLFTGGITSLVALILAYVKASDARETIYASHFDNQISVFWWSLVWSVVGFIFMFVGIGWLVWGLAFLWFVYRMVKGTVRTVDRVGF</sequence>
<dbReference type="EMBL" id="FYEH01000007">
    <property type="protein sequence ID" value="SNB69749.1"/>
    <property type="molecule type" value="Genomic_DNA"/>
</dbReference>
<keyword evidence="1" id="KW-0472">Membrane</keyword>
<evidence type="ECO:0000256" key="1">
    <source>
        <dbReference type="SAM" id="Phobius"/>
    </source>
</evidence>
<feature type="transmembrane region" description="Helical" evidence="1">
    <location>
        <begin position="29"/>
        <end position="57"/>
    </location>
</feature>
<dbReference type="RefSeq" id="WP_207762027.1">
    <property type="nucleotide sequence ID" value="NZ_FYEH01000007.1"/>
</dbReference>
<protein>
    <submittedName>
        <fullName evidence="2">Uncharacterized membrane protein</fullName>
    </submittedName>
</protein>
<keyword evidence="3" id="KW-1185">Reference proteome</keyword>
<reference evidence="2 3" key="1">
    <citation type="submission" date="2017-06" db="EMBL/GenBank/DDBJ databases">
        <authorList>
            <person name="Kim H.J."/>
            <person name="Triplett B.A."/>
        </authorList>
    </citation>
    <scope>NUCLEOTIDE SEQUENCE [LARGE SCALE GENOMIC DNA]</scope>
    <source>
        <strain evidence="2 3">B29T1</strain>
    </source>
</reference>
<feature type="transmembrane region" description="Helical" evidence="1">
    <location>
        <begin position="77"/>
        <end position="110"/>
    </location>
</feature>
<gene>
    <name evidence="2" type="ORF">SAMN07250955_10746</name>
</gene>
<organism evidence="2 3">
    <name type="scientific">Arboricoccus pini</name>
    <dbReference type="NCBI Taxonomy" id="1963835"/>
    <lineage>
        <taxon>Bacteria</taxon>
        <taxon>Pseudomonadati</taxon>
        <taxon>Pseudomonadota</taxon>
        <taxon>Alphaproteobacteria</taxon>
        <taxon>Geminicoccales</taxon>
        <taxon>Geminicoccaceae</taxon>
        <taxon>Arboricoccus</taxon>
    </lineage>
</organism>
<proteinExistence type="predicted"/>
<evidence type="ECO:0000313" key="3">
    <source>
        <dbReference type="Proteomes" id="UP000197065"/>
    </source>
</evidence>
<name>A0A212RCD2_9PROT</name>
<dbReference type="Proteomes" id="UP000197065">
    <property type="component" value="Unassembled WGS sequence"/>
</dbReference>
<keyword evidence="1" id="KW-0812">Transmembrane</keyword>